<comment type="caution">
    <text evidence="2">The sequence shown here is derived from an EMBL/GenBank/DDBJ whole genome shotgun (WGS) entry which is preliminary data.</text>
</comment>
<keyword evidence="1" id="KW-0472">Membrane</keyword>
<organism evidence="2 3">
    <name type="scientific">Elsinoe batatas</name>
    <dbReference type="NCBI Taxonomy" id="2601811"/>
    <lineage>
        <taxon>Eukaryota</taxon>
        <taxon>Fungi</taxon>
        <taxon>Dikarya</taxon>
        <taxon>Ascomycota</taxon>
        <taxon>Pezizomycotina</taxon>
        <taxon>Dothideomycetes</taxon>
        <taxon>Dothideomycetidae</taxon>
        <taxon>Myriangiales</taxon>
        <taxon>Elsinoaceae</taxon>
        <taxon>Elsinoe</taxon>
    </lineage>
</organism>
<sequence>MPPRFAIRRGLDDVDLDHTDSLPILPRPVANMRFSSQHSIVSSPVSSEGNTPQRLSNLYQYHNAPEVAPAAGLEYDDSIHPYSDKYPVVNTSQYTASTLKGRSVESVGTSKPPVIIFGMKLRTFFIVSFVVVLIIIGAAVGGALGRPKAAQAMPVTTSSPTPNQTLMPETTSATPTATAITSTFNAPIPTYTVLNDCPQSNNTLFTTRPVSTTDSTTFNYTKHCDLDSPLSANGARTLSTAFVYSFNDCIQVCASLNIFTNSNNCTSAVFVFDGERPANCFVGTADVSRGASAFAGKNGVNVALLQEG</sequence>
<evidence type="ECO:0008006" key="4">
    <source>
        <dbReference type="Google" id="ProtNLM"/>
    </source>
</evidence>
<name>A0A8K0PL25_9PEZI</name>
<gene>
    <name evidence="2" type="ORF">KVT40_000353</name>
</gene>
<feature type="transmembrane region" description="Helical" evidence="1">
    <location>
        <begin position="124"/>
        <end position="144"/>
    </location>
</feature>
<protein>
    <recommendedName>
        <fullName evidence="4">Apple domain-containing protein</fullName>
    </recommendedName>
</protein>
<keyword evidence="3" id="KW-1185">Reference proteome</keyword>
<dbReference type="AlphaFoldDB" id="A0A8K0PL25"/>
<dbReference type="OrthoDB" id="5358884at2759"/>
<proteinExistence type="predicted"/>
<evidence type="ECO:0000313" key="2">
    <source>
        <dbReference type="EMBL" id="KAG8631213.1"/>
    </source>
</evidence>
<evidence type="ECO:0000256" key="1">
    <source>
        <dbReference type="SAM" id="Phobius"/>
    </source>
</evidence>
<dbReference type="EMBL" id="JAESVG020000001">
    <property type="protein sequence ID" value="KAG8631213.1"/>
    <property type="molecule type" value="Genomic_DNA"/>
</dbReference>
<accession>A0A8K0PL25</accession>
<reference evidence="2" key="1">
    <citation type="submission" date="2021-07" db="EMBL/GenBank/DDBJ databases">
        <title>Elsinoe batatas strain:CRI-CJ2 Genome sequencing and assembly.</title>
        <authorList>
            <person name="Huang L."/>
        </authorList>
    </citation>
    <scope>NUCLEOTIDE SEQUENCE</scope>
    <source>
        <strain evidence="2">CRI-CJ2</strain>
    </source>
</reference>
<dbReference type="Proteomes" id="UP000809789">
    <property type="component" value="Unassembled WGS sequence"/>
</dbReference>
<keyword evidence="1" id="KW-0812">Transmembrane</keyword>
<keyword evidence="1" id="KW-1133">Transmembrane helix</keyword>
<evidence type="ECO:0000313" key="3">
    <source>
        <dbReference type="Proteomes" id="UP000809789"/>
    </source>
</evidence>